<keyword evidence="2" id="KW-1185">Reference proteome</keyword>
<dbReference type="EMBL" id="CP071869">
    <property type="protein sequence ID" value="QTE22900.1"/>
    <property type="molecule type" value="Genomic_DNA"/>
</dbReference>
<dbReference type="AlphaFoldDB" id="A0A975CPC9"/>
<evidence type="ECO:0000313" key="1">
    <source>
        <dbReference type="EMBL" id="QTE22900.1"/>
    </source>
</evidence>
<dbReference type="Proteomes" id="UP000663920">
    <property type="component" value="Chromosome"/>
</dbReference>
<dbReference type="KEGG" id="pcea:J3359_01100"/>
<proteinExistence type="predicted"/>
<name>A0A975CPC9_9FLAO</name>
<accession>A0A975CPC9</accession>
<evidence type="ECO:0000313" key="2">
    <source>
        <dbReference type="Proteomes" id="UP000663920"/>
    </source>
</evidence>
<dbReference type="RefSeq" id="WP_208078909.1">
    <property type="nucleotide sequence ID" value="NZ_CP071869.1"/>
</dbReference>
<organism evidence="1 2">
    <name type="scientific">Polaribacter cellanae</name>
    <dbReference type="NCBI Taxonomy" id="2818493"/>
    <lineage>
        <taxon>Bacteria</taxon>
        <taxon>Pseudomonadati</taxon>
        <taxon>Bacteroidota</taxon>
        <taxon>Flavobacteriia</taxon>
        <taxon>Flavobacteriales</taxon>
        <taxon>Flavobacteriaceae</taxon>
    </lineage>
</organism>
<sequence length="153" mass="18317">MKKNILTFTFLFLSLFQVFGQEKKESREKIKALKVSYFTEELQLSSVDAEKFWPIYNVHEEKIDNLRNKWRVDIKNKIKDAGNLEDLSEAEAKKLVLMNEDLGKKMIAEKEDFLKKVSQFLPYKKILKLYIAEREFGRKLMRKYGKDKKKKEK</sequence>
<reference evidence="1 2" key="1">
    <citation type="submission" date="2021-03" db="EMBL/GenBank/DDBJ databases">
        <title>Complete genome of Polaribacter_sp.SM13.</title>
        <authorList>
            <person name="Jeong S.W."/>
            <person name="Bae J.W."/>
        </authorList>
    </citation>
    <scope>NUCLEOTIDE SEQUENCE [LARGE SCALE GENOMIC DNA]</scope>
    <source>
        <strain evidence="1 2">SM13</strain>
    </source>
</reference>
<protein>
    <submittedName>
        <fullName evidence="1">Sensor of ECF-type sigma factor</fullName>
    </submittedName>
</protein>
<gene>
    <name evidence="1" type="ORF">J3359_01100</name>
</gene>